<accession>A0A4R3J9H0</accession>
<dbReference type="EMBL" id="SLZW01000006">
    <property type="protein sequence ID" value="TCS62157.1"/>
    <property type="molecule type" value="Genomic_DNA"/>
</dbReference>
<dbReference type="SUPFAM" id="SSF52172">
    <property type="entry name" value="CheY-like"/>
    <property type="match status" value="1"/>
</dbReference>
<reference evidence="1 2" key="1">
    <citation type="submission" date="2019-03" db="EMBL/GenBank/DDBJ databases">
        <title>Genomic Encyclopedia of Type Strains, Phase IV (KMG-IV): sequencing the most valuable type-strain genomes for metagenomic binning, comparative biology and taxonomic classification.</title>
        <authorList>
            <person name="Goeker M."/>
        </authorList>
    </citation>
    <scope>NUCLEOTIDE SEQUENCE [LARGE SCALE GENOMIC DNA]</scope>
    <source>
        <strain evidence="1 2">DSM 101688</strain>
    </source>
</reference>
<dbReference type="InterPro" id="IPR011006">
    <property type="entry name" value="CheY-like_superfamily"/>
</dbReference>
<dbReference type="AlphaFoldDB" id="A0A4R3J9H0"/>
<dbReference type="Proteomes" id="UP000295304">
    <property type="component" value="Unassembled WGS sequence"/>
</dbReference>
<dbReference type="InterPro" id="IPR036641">
    <property type="entry name" value="HPT_dom_sf"/>
</dbReference>
<gene>
    <name evidence="1" type="ORF">EDD55_106115</name>
</gene>
<name>A0A4R3J9H0_9PROT</name>
<evidence type="ECO:0000313" key="2">
    <source>
        <dbReference type="Proteomes" id="UP000295304"/>
    </source>
</evidence>
<sequence>MPSKFVPNAEDVDRQLESEFLEDVKDTVSQLDIQLANLRANKNLLDEGLAPVRQLVHNLMAQGRGVNMPTIHLLVHRLNEYLTEVKALDDTHVDNIQTFVDKINGVLDGDIDPAGIDATPKLVRELPKKVFADIDFGDITPQDVEVLLVIPERSMARIVEQEMAACGYRTSNAKTSYEAFNLAIQTKPDLIVASMELGDLRGVDLACAFAAMQPTHALPFCLLTSYEWGNPALDRLPLRAALLRKGPAFGSDLAEALARFRIT</sequence>
<dbReference type="OrthoDB" id="8439620at2"/>
<dbReference type="GO" id="GO:0000160">
    <property type="term" value="P:phosphorelay signal transduction system"/>
    <property type="evidence" value="ECO:0007669"/>
    <property type="project" value="InterPro"/>
</dbReference>
<evidence type="ECO:0000313" key="1">
    <source>
        <dbReference type="EMBL" id="TCS62157.1"/>
    </source>
</evidence>
<dbReference type="Gene3D" id="3.40.50.2300">
    <property type="match status" value="1"/>
</dbReference>
<evidence type="ECO:0008006" key="3">
    <source>
        <dbReference type="Google" id="ProtNLM"/>
    </source>
</evidence>
<comment type="caution">
    <text evidence="1">The sequence shown here is derived from an EMBL/GenBank/DDBJ whole genome shotgun (WGS) entry which is preliminary data.</text>
</comment>
<proteinExistence type="predicted"/>
<organism evidence="1 2">
    <name type="scientific">Varunaivibrio sulfuroxidans</name>
    <dbReference type="NCBI Taxonomy" id="1773489"/>
    <lineage>
        <taxon>Bacteria</taxon>
        <taxon>Pseudomonadati</taxon>
        <taxon>Pseudomonadota</taxon>
        <taxon>Alphaproteobacteria</taxon>
        <taxon>Rhodospirillales</taxon>
        <taxon>Magnetovibrionaceae</taxon>
        <taxon>Varunaivibrio</taxon>
    </lineage>
</organism>
<dbReference type="RefSeq" id="WP_132939237.1">
    <property type="nucleotide sequence ID" value="NZ_CP119676.1"/>
</dbReference>
<keyword evidence="2" id="KW-1185">Reference proteome</keyword>
<dbReference type="SUPFAM" id="SSF47226">
    <property type="entry name" value="Histidine-containing phosphotransfer domain, HPT domain"/>
    <property type="match status" value="1"/>
</dbReference>
<dbReference type="Gene3D" id="1.20.120.160">
    <property type="entry name" value="HPT domain"/>
    <property type="match status" value="1"/>
</dbReference>
<protein>
    <recommendedName>
        <fullName evidence="3">Response regulator receiver domain-containing protein</fullName>
    </recommendedName>
</protein>